<keyword evidence="3" id="KW-1185">Reference proteome</keyword>
<organism evidence="2 3">
    <name type="scientific">Cylindrodendrum hubeiense</name>
    <dbReference type="NCBI Taxonomy" id="595255"/>
    <lineage>
        <taxon>Eukaryota</taxon>
        <taxon>Fungi</taxon>
        <taxon>Dikarya</taxon>
        <taxon>Ascomycota</taxon>
        <taxon>Pezizomycotina</taxon>
        <taxon>Sordariomycetes</taxon>
        <taxon>Hypocreomycetidae</taxon>
        <taxon>Hypocreales</taxon>
        <taxon>Nectriaceae</taxon>
        <taxon>Cylindrodendrum</taxon>
    </lineage>
</organism>
<evidence type="ECO:0000313" key="3">
    <source>
        <dbReference type="Proteomes" id="UP000722485"/>
    </source>
</evidence>
<sequence>MDDEENGLFNIQVSDASDDEEREAKAARRTGQSEEAWSAIQREYLPKVENGDIHETIKLPISSGASKQHIQELIHAVEELYFFRKYDRAVQFIRDALSSSDGLDTDTRQLLATYQDKCQMKLKAQG</sequence>
<feature type="region of interest" description="Disordered" evidence="1">
    <location>
        <begin position="1"/>
        <end position="33"/>
    </location>
</feature>
<dbReference type="EMBL" id="JAANBB010000404">
    <property type="protein sequence ID" value="KAF7542927.1"/>
    <property type="molecule type" value="Genomic_DNA"/>
</dbReference>
<evidence type="ECO:0000256" key="1">
    <source>
        <dbReference type="SAM" id="MobiDB-lite"/>
    </source>
</evidence>
<dbReference type="Proteomes" id="UP000722485">
    <property type="component" value="Unassembled WGS sequence"/>
</dbReference>
<comment type="caution">
    <text evidence="2">The sequence shown here is derived from an EMBL/GenBank/DDBJ whole genome shotgun (WGS) entry which is preliminary data.</text>
</comment>
<evidence type="ECO:0000313" key="2">
    <source>
        <dbReference type="EMBL" id="KAF7542927.1"/>
    </source>
</evidence>
<name>A0A9P5H4I3_9HYPO</name>
<gene>
    <name evidence="2" type="ORF">G7Z17_g11160</name>
</gene>
<dbReference type="AlphaFoldDB" id="A0A9P5H4I3"/>
<reference evidence="2" key="1">
    <citation type="submission" date="2020-03" db="EMBL/GenBank/DDBJ databases">
        <title>Draft Genome Sequence of Cylindrodendrum hubeiense.</title>
        <authorList>
            <person name="Buettner E."/>
            <person name="Kellner H."/>
        </authorList>
    </citation>
    <scope>NUCLEOTIDE SEQUENCE</scope>
    <source>
        <strain evidence="2">IHI 201604</strain>
    </source>
</reference>
<accession>A0A9P5H4I3</accession>
<dbReference type="OrthoDB" id="3938544at2759"/>
<protein>
    <submittedName>
        <fullName evidence="2">Uncharacterized protein</fullName>
    </submittedName>
</protein>
<proteinExistence type="predicted"/>